<evidence type="ECO:0000256" key="3">
    <source>
        <dbReference type="ARBA" id="ARBA00015651"/>
    </source>
</evidence>
<dbReference type="Pfam" id="PF15043">
    <property type="entry name" value="CNRIP1"/>
    <property type="match status" value="1"/>
</dbReference>
<comment type="caution">
    <text evidence="6">The sequence shown here is derived from an EMBL/GenBank/DDBJ whole genome shotgun (WGS) entry which is preliminary data.</text>
</comment>
<feature type="region of interest" description="Disordered" evidence="5">
    <location>
        <begin position="1"/>
        <end position="54"/>
    </location>
</feature>
<feature type="compositionally biased region" description="Acidic residues" evidence="5">
    <location>
        <begin position="1"/>
        <end position="10"/>
    </location>
</feature>
<evidence type="ECO:0000256" key="5">
    <source>
        <dbReference type="SAM" id="MobiDB-lite"/>
    </source>
</evidence>
<gene>
    <name evidence="6" type="ORF">niasHT_032765</name>
</gene>
<proteinExistence type="inferred from homology"/>
<dbReference type="PANTHER" id="PTHR31952:SF1">
    <property type="entry name" value="CB1 CANNABINOID RECEPTOR-INTERACTING PROTEIN 1"/>
    <property type="match status" value="1"/>
</dbReference>
<accession>A0ABD2IE04</accession>
<dbReference type="AlphaFoldDB" id="A0ABD2IE04"/>
<protein>
    <recommendedName>
        <fullName evidence="3">CB1 cannabinoid receptor-interacting protein 1</fullName>
    </recommendedName>
</protein>
<dbReference type="PANTHER" id="PTHR31952">
    <property type="entry name" value="CB1 CANNABINOID RECEPTOR-INTERACTING PROTEIN 1"/>
    <property type="match status" value="1"/>
</dbReference>
<evidence type="ECO:0000256" key="4">
    <source>
        <dbReference type="ARBA" id="ARBA00026030"/>
    </source>
</evidence>
<reference evidence="6 7" key="1">
    <citation type="submission" date="2024-10" db="EMBL/GenBank/DDBJ databases">
        <authorList>
            <person name="Kim D."/>
        </authorList>
    </citation>
    <scope>NUCLEOTIDE SEQUENCE [LARGE SCALE GENOMIC DNA]</scope>
    <source>
        <strain evidence="6">BH-2024</strain>
    </source>
</reference>
<evidence type="ECO:0000256" key="1">
    <source>
        <dbReference type="ARBA" id="ARBA00003884"/>
    </source>
</evidence>
<comment type="similarity">
    <text evidence="2">Belongs to the CNRIP family.</text>
</comment>
<dbReference type="EMBL" id="JBICBT010001207">
    <property type="protein sequence ID" value="KAL3078469.1"/>
    <property type="molecule type" value="Genomic_DNA"/>
</dbReference>
<dbReference type="InterPro" id="IPR029204">
    <property type="entry name" value="CNRIP1"/>
</dbReference>
<name>A0ABD2IE04_9BILA</name>
<organism evidence="6 7">
    <name type="scientific">Heterodera trifolii</name>
    <dbReference type="NCBI Taxonomy" id="157864"/>
    <lineage>
        <taxon>Eukaryota</taxon>
        <taxon>Metazoa</taxon>
        <taxon>Ecdysozoa</taxon>
        <taxon>Nematoda</taxon>
        <taxon>Chromadorea</taxon>
        <taxon>Rhabditida</taxon>
        <taxon>Tylenchina</taxon>
        <taxon>Tylenchomorpha</taxon>
        <taxon>Tylenchoidea</taxon>
        <taxon>Heteroderidae</taxon>
        <taxon>Heteroderinae</taxon>
        <taxon>Heterodera</taxon>
    </lineage>
</organism>
<evidence type="ECO:0000256" key="2">
    <source>
        <dbReference type="ARBA" id="ARBA00007288"/>
    </source>
</evidence>
<keyword evidence="7" id="KW-1185">Reference proteome</keyword>
<comment type="subunit">
    <text evidence="4">Interacts with the cannabinoid receptor CNR1 (via C-terminus). Does not interact with cannabinoid receptor CNR2.</text>
</comment>
<dbReference type="Proteomes" id="UP001620626">
    <property type="component" value="Unassembled WGS sequence"/>
</dbReference>
<evidence type="ECO:0000313" key="6">
    <source>
        <dbReference type="EMBL" id="KAL3078469.1"/>
    </source>
</evidence>
<evidence type="ECO:0000313" key="7">
    <source>
        <dbReference type="Proteomes" id="UP001620626"/>
    </source>
</evidence>
<comment type="function">
    <text evidence="1">Suppresses cannabinoid receptor CNR1-mediated tonic inhibition of voltage-gated calcium channels.</text>
</comment>
<sequence>MPSGENDDNDSSGSVPTPAPLPPGAVEEKPRPKLSTTARNGGGGCGGTPATTAAGIGHTIHPKLSLSAKRSVGSAAGGAEMTIVDGVSQHCGVPTGTAKVPNSAGASAAHTNNVSSGGSGKHFKLSIRISDAENGTPIMFKQDGNRFTTSQRTLKLHSNCKYRVSVQCTPPQDFLSLHIGGSDLELVTEGAHSSSAGEYTAMWNTTGIDPSRKGIRQDILFVISGPGKTLNRKLQTKFYAREDSHAGMGHRVEAMCWTCELDPTGQVLVVDEKLL</sequence>